<feature type="non-terminal residue" evidence="2">
    <location>
        <position position="245"/>
    </location>
</feature>
<dbReference type="Proteomes" id="UP000789342">
    <property type="component" value="Unassembled WGS sequence"/>
</dbReference>
<keyword evidence="3" id="KW-1185">Reference proteome</keyword>
<evidence type="ECO:0000313" key="3">
    <source>
        <dbReference type="Proteomes" id="UP000789342"/>
    </source>
</evidence>
<name>A0A9N9HUQ9_9GLOM</name>
<dbReference type="AlphaFoldDB" id="A0A9N9HUQ9"/>
<organism evidence="2 3">
    <name type="scientific">Acaulospora morrowiae</name>
    <dbReference type="NCBI Taxonomy" id="94023"/>
    <lineage>
        <taxon>Eukaryota</taxon>
        <taxon>Fungi</taxon>
        <taxon>Fungi incertae sedis</taxon>
        <taxon>Mucoromycota</taxon>
        <taxon>Glomeromycotina</taxon>
        <taxon>Glomeromycetes</taxon>
        <taxon>Diversisporales</taxon>
        <taxon>Acaulosporaceae</taxon>
        <taxon>Acaulospora</taxon>
    </lineage>
</organism>
<evidence type="ECO:0000256" key="1">
    <source>
        <dbReference type="SAM" id="MobiDB-lite"/>
    </source>
</evidence>
<accession>A0A9N9HUQ9</accession>
<feature type="compositionally biased region" description="Polar residues" evidence="1">
    <location>
        <begin position="96"/>
        <end position="111"/>
    </location>
</feature>
<protein>
    <submittedName>
        <fullName evidence="2">14222_t:CDS:1</fullName>
    </submittedName>
</protein>
<dbReference type="EMBL" id="CAJVPV010018209">
    <property type="protein sequence ID" value="CAG8706067.1"/>
    <property type="molecule type" value="Genomic_DNA"/>
</dbReference>
<comment type="caution">
    <text evidence="2">The sequence shown here is derived from an EMBL/GenBank/DDBJ whole genome shotgun (WGS) entry which is preliminary data.</text>
</comment>
<feature type="region of interest" description="Disordered" evidence="1">
    <location>
        <begin position="57"/>
        <end position="245"/>
    </location>
</feature>
<feature type="non-terminal residue" evidence="2">
    <location>
        <position position="1"/>
    </location>
</feature>
<feature type="compositionally biased region" description="Low complexity" evidence="1">
    <location>
        <begin position="184"/>
        <end position="196"/>
    </location>
</feature>
<proteinExistence type="predicted"/>
<evidence type="ECO:0000313" key="2">
    <source>
        <dbReference type="EMBL" id="CAG8706067.1"/>
    </source>
</evidence>
<sequence>RLLRFLRARIRNTRDFRGNYFDVETNGSLCTVIITNFNIHGFFLHYSYNKNEDSESQAELGLLNPSSTLPKSASAKKECRSEMGGSGGDRDHRVTTKSNRVTNDENGNLKVNRNDKKKENTNQRNRTNPNNGNSRSNNNNEDDNLENANNENRGNPKKSGISDYNGDSNPESIKNENKEGTNGGAVTNNDNVNDGNGHMETASNDKKNTIEGNEDIPQNSEITRTTRRLSKPNLAIGPRCRPVHG</sequence>
<feature type="compositionally biased region" description="Low complexity" evidence="1">
    <location>
        <begin position="122"/>
        <end position="139"/>
    </location>
</feature>
<gene>
    <name evidence="2" type="ORF">AMORRO_LOCUS12418</name>
</gene>
<feature type="compositionally biased region" description="Basic and acidic residues" evidence="1">
    <location>
        <begin position="112"/>
        <end position="121"/>
    </location>
</feature>
<reference evidence="2" key="1">
    <citation type="submission" date="2021-06" db="EMBL/GenBank/DDBJ databases">
        <authorList>
            <person name="Kallberg Y."/>
            <person name="Tangrot J."/>
            <person name="Rosling A."/>
        </authorList>
    </citation>
    <scope>NUCLEOTIDE SEQUENCE</scope>
    <source>
        <strain evidence="2">CL551</strain>
    </source>
</reference>